<accession>A0AA90PJQ8</accession>
<dbReference type="InterPro" id="IPR035919">
    <property type="entry name" value="EAL_sf"/>
</dbReference>
<proteinExistence type="predicted"/>
<evidence type="ECO:0000313" key="3">
    <source>
        <dbReference type="EMBL" id="MDP2538419.1"/>
    </source>
</evidence>
<reference evidence="2 4" key="3">
    <citation type="journal article" date="2024" name="Syst. Appl. Microbiol.">
        <title>Helicobacter cappadocius sp. nov., from lizards: The first psychrotrophic Helicobacter species.</title>
        <authorList>
            <person name="Aydin F."/>
            <person name="Tarhane S."/>
            <person name="Karakaya E."/>
            <person name="Abay S."/>
            <person name="Kayman T."/>
            <person name="Guran O."/>
            <person name="Bozkurt E."/>
            <person name="Uzum N."/>
            <person name="Avci A."/>
            <person name="Olgun K."/>
            <person name="Jablonski D."/>
            <person name="Guran C."/>
            <person name="Burcin Saticioglu I."/>
        </authorList>
    </citation>
    <scope>NUCLEOTIDE SEQUENCE [LARGE SCALE GENOMIC DNA]</scope>
    <source>
        <strain evidence="2">Faydin-H75</strain>
        <strain evidence="4">faydin-H76</strain>
    </source>
</reference>
<dbReference type="EMBL" id="JAUYZK010000001">
    <property type="protein sequence ID" value="MDP2538419.1"/>
    <property type="molecule type" value="Genomic_DNA"/>
</dbReference>
<dbReference type="EMBL" id="JAUPEV010000001">
    <property type="protein sequence ID" value="MDO7252552.1"/>
    <property type="molecule type" value="Genomic_DNA"/>
</dbReference>
<feature type="domain" description="EAL" evidence="1">
    <location>
        <begin position="175"/>
        <end position="415"/>
    </location>
</feature>
<comment type="caution">
    <text evidence="3">The sequence shown here is derived from an EMBL/GenBank/DDBJ whole genome shotgun (WGS) entry which is preliminary data.</text>
</comment>
<reference evidence="2" key="2">
    <citation type="submission" date="2023-07" db="EMBL/GenBank/DDBJ databases">
        <authorList>
            <person name="Aydin F."/>
            <person name="Tarhane S."/>
            <person name="Saticioglu I.B."/>
            <person name="Karakaya E."/>
            <person name="Abay S."/>
            <person name="Guran O."/>
            <person name="Bozkurt E."/>
            <person name="Uzum N."/>
            <person name="Olgun K."/>
            <person name="Jablonski D."/>
        </authorList>
    </citation>
    <scope>NUCLEOTIDE SEQUENCE</scope>
    <source>
        <strain evidence="2">Faydin-H75</strain>
    </source>
</reference>
<keyword evidence="5" id="KW-1185">Reference proteome</keyword>
<dbReference type="Proteomes" id="UP001240777">
    <property type="component" value="Unassembled WGS sequence"/>
</dbReference>
<dbReference type="CDD" id="cd01948">
    <property type="entry name" value="EAL"/>
    <property type="match status" value="1"/>
</dbReference>
<organism evidence="3 4">
    <name type="scientific">Helicobacter cappadocius</name>
    <dbReference type="NCBI Taxonomy" id="3063998"/>
    <lineage>
        <taxon>Bacteria</taxon>
        <taxon>Pseudomonadati</taxon>
        <taxon>Campylobacterota</taxon>
        <taxon>Epsilonproteobacteria</taxon>
        <taxon>Campylobacterales</taxon>
        <taxon>Helicobacteraceae</taxon>
        <taxon>Helicobacter</taxon>
    </lineage>
</organism>
<dbReference type="Proteomes" id="UP001177258">
    <property type="component" value="Unassembled WGS sequence"/>
</dbReference>
<dbReference type="AlphaFoldDB" id="A0AA90PJQ8"/>
<evidence type="ECO:0000313" key="2">
    <source>
        <dbReference type="EMBL" id="MDO7252552.1"/>
    </source>
</evidence>
<dbReference type="InterPro" id="IPR050706">
    <property type="entry name" value="Cyclic-di-GMP_PDE-like"/>
</dbReference>
<sequence length="415" mass="47557">MHVNNLDFIENQTNNADTFIKEVYSGKVTNLAIIEVENFNGIGIVYGIKAVIEMIGNFALHARNFFSSEYEIYTLGFGMFAITTDSRVFLNPFVDKVNSFNDFFIKHEFSINKKVKISLGLYIGISSKYTLRGTFKYRFDVLKEAFCALLDTKNSHQHLIVYNKTQTSLKDIQENIKITKLVYQAFSEDVLIPYFQPIVDINTGKIFKYETLIRIHTSKNEIFYPKDFLQVLKKTAIYSRAIKQVIKKSINIAVLKNINITINLGMIDIEYTDIAQWLLEEIQKNKLGERITIEITEHERSKNFSSLVEYFNAVRKTGAQIALDDFGCGYSNLEILMHIPLNFIKIDGSFVVNIDTDKHKAQIVSGIVKFAKALNIQTVAEFVSTKEIYNKVKALGVDYVQGYFTGKPIKFDEIC</sequence>
<reference evidence="3 5" key="1">
    <citation type="submission" date="2023-07" db="EMBL/GenBank/DDBJ databases">
        <title>Unpublished Manusciprt.</title>
        <authorList>
            <person name="Aydin F."/>
            <person name="Tarhane S."/>
            <person name="Saticioglu I.B."/>
            <person name="Karakaya E."/>
            <person name="Abay S."/>
            <person name="Guran O."/>
            <person name="Bozkurt E."/>
            <person name="Uzum N."/>
            <person name="Olgun K."/>
            <person name="Jablonski D."/>
        </authorList>
    </citation>
    <scope>NUCLEOTIDE SEQUENCE</scope>
    <source>
        <strain evidence="5">faydin-H75</strain>
        <strain evidence="3">Faydin-H76</strain>
    </source>
</reference>
<dbReference type="PANTHER" id="PTHR33121:SF79">
    <property type="entry name" value="CYCLIC DI-GMP PHOSPHODIESTERASE PDED-RELATED"/>
    <property type="match status" value="1"/>
</dbReference>
<protein>
    <submittedName>
        <fullName evidence="3">EAL domain-containing protein</fullName>
    </submittedName>
</protein>
<dbReference type="Pfam" id="PF00563">
    <property type="entry name" value="EAL"/>
    <property type="match status" value="1"/>
</dbReference>
<name>A0AA90PJQ8_9HELI</name>
<dbReference type="GO" id="GO:0071111">
    <property type="term" value="F:cyclic-guanylate-specific phosphodiesterase activity"/>
    <property type="evidence" value="ECO:0007669"/>
    <property type="project" value="InterPro"/>
</dbReference>
<evidence type="ECO:0000259" key="1">
    <source>
        <dbReference type="PROSITE" id="PS50883"/>
    </source>
</evidence>
<dbReference type="InterPro" id="IPR001633">
    <property type="entry name" value="EAL_dom"/>
</dbReference>
<dbReference type="SUPFAM" id="SSF141868">
    <property type="entry name" value="EAL domain-like"/>
    <property type="match status" value="1"/>
</dbReference>
<dbReference type="RefSeq" id="WP_305516391.1">
    <property type="nucleotide sequence ID" value="NZ_JAUPEV010000001.1"/>
</dbReference>
<dbReference type="PROSITE" id="PS50883">
    <property type="entry name" value="EAL"/>
    <property type="match status" value="1"/>
</dbReference>
<evidence type="ECO:0000313" key="5">
    <source>
        <dbReference type="Proteomes" id="UP001240777"/>
    </source>
</evidence>
<dbReference type="PANTHER" id="PTHR33121">
    <property type="entry name" value="CYCLIC DI-GMP PHOSPHODIESTERASE PDEF"/>
    <property type="match status" value="1"/>
</dbReference>
<gene>
    <name evidence="2" type="ORF">Q5I04_01280</name>
    <name evidence="3" type="ORF">Q5I06_01280</name>
</gene>
<dbReference type="SMART" id="SM00052">
    <property type="entry name" value="EAL"/>
    <property type="match status" value="1"/>
</dbReference>
<evidence type="ECO:0000313" key="4">
    <source>
        <dbReference type="Proteomes" id="UP001177258"/>
    </source>
</evidence>
<dbReference type="Gene3D" id="3.20.20.450">
    <property type="entry name" value="EAL domain"/>
    <property type="match status" value="1"/>
</dbReference>